<evidence type="ECO:0000313" key="2">
    <source>
        <dbReference type="EMBL" id="CAB3980476.1"/>
    </source>
</evidence>
<dbReference type="Proteomes" id="UP001152795">
    <property type="component" value="Unassembled WGS sequence"/>
</dbReference>
<reference evidence="2" key="1">
    <citation type="submission" date="2020-04" db="EMBL/GenBank/DDBJ databases">
        <authorList>
            <person name="Alioto T."/>
            <person name="Alioto T."/>
            <person name="Gomez Garrido J."/>
        </authorList>
    </citation>
    <scope>NUCLEOTIDE SEQUENCE</scope>
    <source>
        <strain evidence="2">A484AB</strain>
    </source>
</reference>
<keyword evidence="3" id="KW-1185">Reference proteome</keyword>
<proteinExistence type="predicted"/>
<dbReference type="EMBL" id="CACRXK020000294">
    <property type="protein sequence ID" value="CAB3980476.1"/>
    <property type="molecule type" value="Genomic_DNA"/>
</dbReference>
<dbReference type="PANTHER" id="PTHR31511">
    <property type="entry name" value="PROTEIN CBG23764"/>
    <property type="match status" value="1"/>
</dbReference>
<dbReference type="AlphaFoldDB" id="A0A6S7FX83"/>
<evidence type="ECO:0000313" key="3">
    <source>
        <dbReference type="Proteomes" id="UP001152795"/>
    </source>
</evidence>
<feature type="region of interest" description="Disordered" evidence="1">
    <location>
        <begin position="22"/>
        <end position="75"/>
    </location>
</feature>
<evidence type="ECO:0000256" key="1">
    <source>
        <dbReference type="SAM" id="MobiDB-lite"/>
    </source>
</evidence>
<dbReference type="PANTHER" id="PTHR31511:SF12">
    <property type="entry name" value="RHO TERMINATION FACTOR N-TERMINAL DOMAIN-CONTAINING PROTEIN"/>
    <property type="match status" value="1"/>
</dbReference>
<dbReference type="SUPFAM" id="SSF56672">
    <property type="entry name" value="DNA/RNA polymerases"/>
    <property type="match status" value="1"/>
</dbReference>
<comment type="caution">
    <text evidence="2">The sequence shown here is derived from an EMBL/GenBank/DDBJ whole genome shotgun (WGS) entry which is preliminary data.</text>
</comment>
<feature type="compositionally biased region" description="Basic residues" evidence="1">
    <location>
        <begin position="41"/>
        <end position="50"/>
    </location>
</feature>
<sequence length="754" mass="87515">MSKLAQEKEQRCKEIGEKFLKDLNSTDPSEQGFDIFAEKPYKKKPTRPTRKPPSVPKERRRKPTKPSNEKELQPKVIEPEECEIDPFGTDLQKPTYGKIETAADGAAVTYMISPTYLNPQSQLTASRQVVREILRKELGRMGGVKYTETLKNLGSNWRILNIEAHYVNTALYKPLRGSSYMKLPEDIKNPKNGLLNIKNGEDTMCFMWCHVRHLRPKKDRATTITQKDKDFSMTLNYSGIDFPVKTRKGLWTKLLTKVIPQDIRPTKHYDDDWHSGEYISYVGRDATRNFIQAVLNEARTCNKIMKGEFNKPMKLTEEEEYQNADYCHICEKWLDDKDPYLDDIGKLDAEELPSTDEFYSTLYESGVNDEDYERAQKVWNHFGMKTMRDYHDFYLETDVLLLADIFESFRMICLSNYKLDPAHYLSAPGLRWDAFLKQSGNEIELVSDMDMFQFFEKGMCGGTSYIAHRIFTHTDSLMYEIKTDDIYEDFARIGEKLDCWDNSDYLKDNPYYSTHNKKVIGKFKDEAEGVPIVEFVGFRSKMYSYVKENGKGGMTAKGVKNSGVRGTVDKCMIIGQTQVKKAPKAKRVKTMSFVEDNDEYEVDVKMDKRWTPKMALIRKKKCRVSEGQCYEVYDKPEIRKVPKAKRAKTMTFVDEVEDVVVGMGKRWKWKMFLGCSAKGGMSQKQQFLYYLQLHGYVSIFFYKHISCIPTNESLVIIGTHTDSSRFKFIFILPQVCFNGYKHGFLNKEGCNETM</sequence>
<accession>A0A6S7FX83</accession>
<organism evidence="2 3">
    <name type="scientific">Paramuricea clavata</name>
    <name type="common">Red gorgonian</name>
    <name type="synonym">Violescent sea-whip</name>
    <dbReference type="NCBI Taxonomy" id="317549"/>
    <lineage>
        <taxon>Eukaryota</taxon>
        <taxon>Metazoa</taxon>
        <taxon>Cnidaria</taxon>
        <taxon>Anthozoa</taxon>
        <taxon>Octocorallia</taxon>
        <taxon>Malacalcyonacea</taxon>
        <taxon>Plexauridae</taxon>
        <taxon>Paramuricea</taxon>
    </lineage>
</organism>
<dbReference type="InterPro" id="IPR043502">
    <property type="entry name" value="DNA/RNA_pol_sf"/>
</dbReference>
<name>A0A6S7FX83_PARCT</name>
<gene>
    <name evidence="2" type="ORF">PACLA_8A036750</name>
</gene>
<protein>
    <submittedName>
        <fullName evidence="2">Uncharacterized protein</fullName>
    </submittedName>
</protein>